<name>A0ABS3E807_9GAMM</name>
<keyword evidence="2" id="KW-1185">Reference proteome</keyword>
<dbReference type="InterPro" id="IPR027396">
    <property type="entry name" value="DsrEFH-like"/>
</dbReference>
<dbReference type="Pfam" id="PF04077">
    <property type="entry name" value="DsrH"/>
    <property type="match status" value="1"/>
</dbReference>
<gene>
    <name evidence="1" type="primary">tusB</name>
    <name evidence="1" type="ORF">JF535_11425</name>
</gene>
<dbReference type="RefSeq" id="WP_207002197.1">
    <property type="nucleotide sequence ID" value="NZ_JAEKJR010000002.1"/>
</dbReference>
<comment type="caution">
    <text evidence="1">The sequence shown here is derived from an EMBL/GenBank/DDBJ whole genome shotgun (WGS) entry which is preliminary data.</text>
</comment>
<evidence type="ECO:0000313" key="2">
    <source>
        <dbReference type="Proteomes" id="UP000664293"/>
    </source>
</evidence>
<dbReference type="NCBIfam" id="TIGR03011">
    <property type="entry name" value="sulf_tusB_dsrH"/>
    <property type="match status" value="1"/>
</dbReference>
<evidence type="ECO:0000313" key="1">
    <source>
        <dbReference type="EMBL" id="MBN8431463.1"/>
    </source>
</evidence>
<dbReference type="SUPFAM" id="SSF75169">
    <property type="entry name" value="DsrEFH-like"/>
    <property type="match status" value="1"/>
</dbReference>
<dbReference type="Proteomes" id="UP000664293">
    <property type="component" value="Unassembled WGS sequence"/>
</dbReference>
<organism evidence="1 2">
    <name type="scientific">Microbulbifer salipaludis</name>
    <dbReference type="NCBI Taxonomy" id="187980"/>
    <lineage>
        <taxon>Bacteria</taxon>
        <taxon>Pseudomonadati</taxon>
        <taxon>Pseudomonadota</taxon>
        <taxon>Gammaproteobacteria</taxon>
        <taxon>Cellvibrionales</taxon>
        <taxon>Microbulbiferaceae</taxon>
        <taxon>Microbulbifer</taxon>
    </lineage>
</organism>
<reference evidence="1 2" key="1">
    <citation type="submission" date="2020-12" db="EMBL/GenBank/DDBJ databases">
        <title>Oil enriched cultivation method for isolating marine PHA-producing bacteria.</title>
        <authorList>
            <person name="Zheng W."/>
            <person name="Yu S."/>
            <person name="Huang Y."/>
        </authorList>
    </citation>
    <scope>NUCLEOTIDE SEQUENCE [LARGE SCALE GENOMIC DNA]</scope>
    <source>
        <strain evidence="1 2">SN0-2</strain>
    </source>
</reference>
<dbReference type="InterPro" id="IPR007215">
    <property type="entry name" value="Sulphur_relay_TusB/DsrH"/>
</dbReference>
<dbReference type="Gene3D" id="3.40.1260.10">
    <property type="entry name" value="DsrEFH-like"/>
    <property type="match status" value="1"/>
</dbReference>
<proteinExistence type="predicted"/>
<dbReference type="EMBL" id="JAEKJR010000002">
    <property type="protein sequence ID" value="MBN8431463.1"/>
    <property type="molecule type" value="Genomic_DNA"/>
</dbReference>
<protein>
    <submittedName>
        <fullName evidence="1">Sulfurtransferase complex subunit TusB</fullName>
    </submittedName>
</protein>
<accession>A0ABS3E807</accession>
<sequence>MTLHIVSQSPHAGSALRDCLDAFAEGDAVLLIEDGVYGATGQHGLPEKNTYCLSADAAARGVTIAGTIQAVDEAHWVSLCTEHTPIVSWFK</sequence>